<feature type="domain" description="Fe-S metabolism associated" evidence="3">
    <location>
        <begin position="23"/>
        <end position="138"/>
    </location>
</feature>
<gene>
    <name evidence="4" type="primary">csdE</name>
    <name evidence="4" type="ORF">ERCICURT3053_622</name>
</gene>
<dbReference type="PANTHER" id="PTHR43597:SF5">
    <property type="entry name" value="SUFE-LIKE PROTEIN 2, CHLOROPLASTIC"/>
    <property type="match status" value="1"/>
</dbReference>
<feature type="active site" description="Cysteine persulfide intermediate" evidence="2">
    <location>
        <position position="62"/>
    </location>
</feature>
<dbReference type="SUPFAM" id="SSF82649">
    <property type="entry name" value="SufE/NifU"/>
    <property type="match status" value="1"/>
</dbReference>
<dbReference type="AlphaFoldDB" id="A0A451CZV5"/>
<evidence type="ECO:0000256" key="2">
    <source>
        <dbReference type="PIRSR" id="PIRSR617763-1"/>
    </source>
</evidence>
<accession>A0A451CZV5</accession>
<dbReference type="Gene3D" id="3.90.1010.10">
    <property type="match status" value="1"/>
</dbReference>
<sequence length="151" mass="17529">MIDRELLIMHPFGKSITSDFLLDQFSYFTQWEERYRYIILLGNHLPKLPDSIKTNPLSRVGCSSRIWFGHEMQNCNKLHFYGDSDARIIRGLLAILLTLIEGQRPSDLCNKNLFSFFLDLRLEDCLTIGRSASLSIISNKALEIARKYLDK</sequence>
<dbReference type="NCBIfam" id="TIGR03391">
    <property type="entry name" value="FeS_syn_CsdE"/>
    <property type="match status" value="1"/>
</dbReference>
<dbReference type="Proteomes" id="UP000294364">
    <property type="component" value="Chromosome"/>
</dbReference>
<dbReference type="InterPro" id="IPR017763">
    <property type="entry name" value="Cysteine_desulfurase_CsdE"/>
</dbReference>
<evidence type="ECO:0000256" key="1">
    <source>
        <dbReference type="ARBA" id="ARBA00010282"/>
    </source>
</evidence>
<dbReference type="InterPro" id="IPR003808">
    <property type="entry name" value="Fe-S_metab-assoc_dom"/>
</dbReference>
<evidence type="ECO:0000313" key="4">
    <source>
        <dbReference type="EMBL" id="VFP78970.1"/>
    </source>
</evidence>
<proteinExistence type="inferred from homology"/>
<evidence type="ECO:0000259" key="3">
    <source>
        <dbReference type="Pfam" id="PF02657"/>
    </source>
</evidence>
<comment type="similarity">
    <text evidence="1">Belongs to the SufE family.</text>
</comment>
<organism evidence="4 5">
    <name type="scientific">Candidatus Erwinia haradaeae</name>
    <dbReference type="NCBI Taxonomy" id="1922217"/>
    <lineage>
        <taxon>Bacteria</taxon>
        <taxon>Pseudomonadati</taxon>
        <taxon>Pseudomonadota</taxon>
        <taxon>Gammaproteobacteria</taxon>
        <taxon>Enterobacterales</taxon>
        <taxon>Erwiniaceae</taxon>
        <taxon>Erwinia</taxon>
    </lineage>
</organism>
<dbReference type="PANTHER" id="PTHR43597">
    <property type="entry name" value="SULFUR ACCEPTOR PROTEIN CSDE"/>
    <property type="match status" value="1"/>
</dbReference>
<reference evidence="4 5" key="1">
    <citation type="submission" date="2019-02" db="EMBL/GenBank/DDBJ databases">
        <authorList>
            <person name="Manzano-Marin A."/>
            <person name="Manzano-Marin A."/>
        </authorList>
    </citation>
    <scope>NUCLEOTIDE SEQUENCE [LARGE SCALE GENOMIC DNA]</scope>
    <source>
        <strain evidence="4 5">ErCicurtihirsuta</strain>
    </source>
</reference>
<name>A0A451CZV5_9GAMM</name>
<dbReference type="Pfam" id="PF02657">
    <property type="entry name" value="SufE"/>
    <property type="match status" value="1"/>
</dbReference>
<protein>
    <submittedName>
        <fullName evidence="4">Sulfur acceptor protein CsdE</fullName>
    </submittedName>
</protein>
<dbReference type="EMBL" id="LR217698">
    <property type="protein sequence ID" value="VFP78970.1"/>
    <property type="molecule type" value="Genomic_DNA"/>
</dbReference>
<evidence type="ECO:0000313" key="5">
    <source>
        <dbReference type="Proteomes" id="UP000294364"/>
    </source>
</evidence>